<gene>
    <name evidence="4" type="ORF">UFOPK1722_01318</name>
</gene>
<dbReference type="PANTHER" id="PTHR42760">
    <property type="entry name" value="SHORT-CHAIN DEHYDROGENASES/REDUCTASES FAMILY MEMBER"/>
    <property type="match status" value="1"/>
</dbReference>
<dbReference type="SUPFAM" id="SSF51735">
    <property type="entry name" value="NAD(P)-binding Rossmann-fold domains"/>
    <property type="match status" value="1"/>
</dbReference>
<dbReference type="InterPro" id="IPR057326">
    <property type="entry name" value="KR_dom"/>
</dbReference>
<dbReference type="PANTHER" id="PTHR42760:SF133">
    <property type="entry name" value="3-OXOACYL-[ACYL-CARRIER-PROTEIN] REDUCTASE"/>
    <property type="match status" value="1"/>
</dbReference>
<feature type="domain" description="Ketoreductase" evidence="3">
    <location>
        <begin position="10"/>
        <end position="196"/>
    </location>
</feature>
<organism evidence="4">
    <name type="scientific">freshwater metagenome</name>
    <dbReference type="NCBI Taxonomy" id="449393"/>
    <lineage>
        <taxon>unclassified sequences</taxon>
        <taxon>metagenomes</taxon>
        <taxon>ecological metagenomes</taxon>
    </lineage>
</organism>
<accession>A0A6J6FET7</accession>
<dbReference type="InterPro" id="IPR036291">
    <property type="entry name" value="NAD(P)-bd_dom_sf"/>
</dbReference>
<dbReference type="PRINTS" id="PR00081">
    <property type="entry name" value="GDHRDH"/>
</dbReference>
<dbReference type="Pfam" id="PF13561">
    <property type="entry name" value="adh_short_C2"/>
    <property type="match status" value="1"/>
</dbReference>
<evidence type="ECO:0000256" key="2">
    <source>
        <dbReference type="ARBA" id="ARBA00023002"/>
    </source>
</evidence>
<dbReference type="EMBL" id="CAEZTS010000123">
    <property type="protein sequence ID" value="CAB4585434.1"/>
    <property type="molecule type" value="Genomic_DNA"/>
</dbReference>
<comment type="similarity">
    <text evidence="1">Belongs to the short-chain dehydrogenases/reductases (SDR) family.</text>
</comment>
<dbReference type="SMART" id="SM00822">
    <property type="entry name" value="PKS_KR"/>
    <property type="match status" value="1"/>
</dbReference>
<dbReference type="InterPro" id="IPR020904">
    <property type="entry name" value="Sc_DH/Rdtase_CS"/>
</dbReference>
<evidence type="ECO:0000259" key="3">
    <source>
        <dbReference type="SMART" id="SM00822"/>
    </source>
</evidence>
<dbReference type="Gene3D" id="3.40.50.720">
    <property type="entry name" value="NAD(P)-binding Rossmann-like Domain"/>
    <property type="match status" value="1"/>
</dbReference>
<keyword evidence="2" id="KW-0560">Oxidoreductase</keyword>
<dbReference type="FunFam" id="3.40.50.720:FF:000084">
    <property type="entry name" value="Short-chain dehydrogenase reductase"/>
    <property type="match status" value="1"/>
</dbReference>
<dbReference type="CDD" id="cd05233">
    <property type="entry name" value="SDR_c"/>
    <property type="match status" value="1"/>
</dbReference>
<dbReference type="AlphaFoldDB" id="A0A6J6FET7"/>
<dbReference type="InterPro" id="IPR002347">
    <property type="entry name" value="SDR_fam"/>
</dbReference>
<dbReference type="GO" id="GO:0016616">
    <property type="term" value="F:oxidoreductase activity, acting on the CH-OH group of donors, NAD or NADP as acceptor"/>
    <property type="evidence" value="ECO:0007669"/>
    <property type="project" value="TreeGrafter"/>
</dbReference>
<dbReference type="PRINTS" id="PR00080">
    <property type="entry name" value="SDRFAMILY"/>
</dbReference>
<evidence type="ECO:0000313" key="4">
    <source>
        <dbReference type="EMBL" id="CAB4585434.1"/>
    </source>
</evidence>
<reference evidence="4" key="1">
    <citation type="submission" date="2020-05" db="EMBL/GenBank/DDBJ databases">
        <authorList>
            <person name="Chiriac C."/>
            <person name="Salcher M."/>
            <person name="Ghai R."/>
            <person name="Kavagutti S V."/>
        </authorList>
    </citation>
    <scope>NUCLEOTIDE SEQUENCE</scope>
</reference>
<proteinExistence type="inferred from homology"/>
<name>A0A6J6FET7_9ZZZZ</name>
<sequence length="260" mass="26759">MGESKFLSGRVVLVSGGGRGIGRGISELLAAHGATIAVNYRSDREAALETVAAIEAAGGAARAYEASVEDADAVASMVDAVVADLGGIDILVCNAGVASRGRAVADTDPGEVERLLGTHAVGPHHLARCALPSMRTRGRGDIVMISSVATSHMGANGAPYSMGKAAMEALAFTLAKEERQHGIHVNVVAPGLVETDMGLRLARAMTGQREMTDLRALDKASPFGRVCQPLDVANVVLWLCSDGAGYVTGQRIECDGGGPR</sequence>
<evidence type="ECO:0000256" key="1">
    <source>
        <dbReference type="ARBA" id="ARBA00006484"/>
    </source>
</evidence>
<protein>
    <submittedName>
        <fullName evidence="4">Unannotated protein</fullName>
    </submittedName>
</protein>
<dbReference type="PROSITE" id="PS00061">
    <property type="entry name" value="ADH_SHORT"/>
    <property type="match status" value="1"/>
</dbReference>